<keyword evidence="1" id="KW-0472">Membrane</keyword>
<feature type="transmembrane region" description="Helical" evidence="1">
    <location>
        <begin position="122"/>
        <end position="142"/>
    </location>
</feature>
<keyword evidence="1" id="KW-1133">Transmembrane helix</keyword>
<dbReference type="AlphaFoldDB" id="A0A645H2G1"/>
<dbReference type="EMBL" id="VSSQ01084027">
    <property type="protein sequence ID" value="MPN32169.1"/>
    <property type="molecule type" value="Genomic_DNA"/>
</dbReference>
<reference evidence="2" key="1">
    <citation type="submission" date="2019-08" db="EMBL/GenBank/DDBJ databases">
        <authorList>
            <person name="Kucharzyk K."/>
            <person name="Murdoch R.W."/>
            <person name="Higgins S."/>
            <person name="Loffler F."/>
        </authorList>
    </citation>
    <scope>NUCLEOTIDE SEQUENCE</scope>
</reference>
<evidence type="ECO:0000313" key="2">
    <source>
        <dbReference type="EMBL" id="MPN32169.1"/>
    </source>
</evidence>
<feature type="transmembrane region" description="Helical" evidence="1">
    <location>
        <begin position="94"/>
        <end position="115"/>
    </location>
</feature>
<protein>
    <submittedName>
        <fullName evidence="2">Uncharacterized protein</fullName>
    </submittedName>
</protein>
<feature type="transmembrane region" description="Helical" evidence="1">
    <location>
        <begin position="61"/>
        <end position="82"/>
    </location>
</feature>
<organism evidence="2">
    <name type="scientific">bioreactor metagenome</name>
    <dbReference type="NCBI Taxonomy" id="1076179"/>
    <lineage>
        <taxon>unclassified sequences</taxon>
        <taxon>metagenomes</taxon>
        <taxon>ecological metagenomes</taxon>
    </lineage>
</organism>
<comment type="caution">
    <text evidence="2">The sequence shown here is derived from an EMBL/GenBank/DDBJ whole genome shotgun (WGS) entry which is preliminary data.</text>
</comment>
<keyword evidence="1" id="KW-0812">Transmembrane</keyword>
<feature type="transmembrane region" description="Helical" evidence="1">
    <location>
        <begin position="35"/>
        <end position="54"/>
    </location>
</feature>
<accession>A0A645H2G1</accession>
<sequence length="143" mass="16390">MMIKKTNDLGNYDKVIFYSILAVIFSRFLPQSIQFYVPIIVFIISLILLVRHLICKSSVIIISICALLSIVMGLMSAIKLISVKYVQYLSVVPLLWKINGVIFIIFVNVLNIILLKFYKNKCIIISIWILIINIIAVLFLILI</sequence>
<proteinExistence type="predicted"/>
<evidence type="ECO:0000256" key="1">
    <source>
        <dbReference type="SAM" id="Phobius"/>
    </source>
</evidence>
<name>A0A645H2G1_9ZZZZ</name>
<gene>
    <name evidence="2" type="ORF">SDC9_179645</name>
</gene>